<keyword evidence="10" id="KW-1185">Reference proteome</keyword>
<keyword evidence="3 7" id="KW-1133">Transmembrane helix</keyword>
<keyword evidence="5" id="KW-0325">Glycoprotein</keyword>
<reference evidence="9 10" key="1">
    <citation type="submission" date="2016-03" db="EMBL/GenBank/DDBJ databases">
        <title>EvidentialGene: Evidence-directed Construction of Genes on Genomes.</title>
        <authorList>
            <person name="Gilbert D.G."/>
            <person name="Choi J.-H."/>
            <person name="Mockaitis K."/>
            <person name="Colbourne J."/>
            <person name="Pfrender M."/>
        </authorList>
    </citation>
    <scope>NUCLEOTIDE SEQUENCE [LARGE SCALE GENOMIC DNA]</scope>
    <source>
        <strain evidence="9 10">Xinb3</strain>
        <tissue evidence="9">Complete organism</tissue>
    </source>
</reference>
<dbReference type="EMBL" id="LRGB01000568">
    <property type="protein sequence ID" value="KZS17937.1"/>
    <property type="molecule type" value="Genomic_DNA"/>
</dbReference>
<accession>A0A162NFS3</accession>
<dbReference type="STRING" id="35525.A0A162NFS3"/>
<feature type="domain" description="G-protein coupled receptors family 3 profile" evidence="8">
    <location>
        <begin position="44"/>
        <end position="198"/>
    </location>
</feature>
<feature type="transmembrane region" description="Helical" evidence="7">
    <location>
        <begin position="156"/>
        <end position="177"/>
    </location>
</feature>
<dbReference type="InterPro" id="IPR017978">
    <property type="entry name" value="GPCR_3_C"/>
</dbReference>
<comment type="caution">
    <text evidence="9">The sequence shown here is derived from an EMBL/GenBank/DDBJ whole genome shotgun (WGS) entry which is preliminary data.</text>
</comment>
<dbReference type="Pfam" id="PF00003">
    <property type="entry name" value="7tm_3"/>
    <property type="match status" value="1"/>
</dbReference>
<dbReference type="PANTHER" id="PTHR24060">
    <property type="entry name" value="METABOTROPIC GLUTAMATE RECEPTOR"/>
    <property type="match status" value="1"/>
</dbReference>
<dbReference type="InterPro" id="IPR038550">
    <property type="entry name" value="GPCR_3_9-Cys_sf"/>
</dbReference>
<sequence length="333" mass="36227">MLLDIRNLDDETQCSACPLGTLPNAERSQCLSIPEVYLRPDTGWAIGAMSFSAIGILLTFAVLGVFLQHNDTPVVRASGRELSYVLLSGILLCYMFSFLFVLRPTDIVCGVQQTAIGLCFSVVYAALFTKTNRIARIFRGGKKSAGRPGLISPKSQLVICGFLVTVQGLILLAWLWISPSVAKHVHPTREDNLLVCSSFTDASYMMALTMPTSKSSVHHKKSNQSSNNGHLLNGASKTTESVKGLMASSAVHQPSPTASMSSSTTPQQQMTFPEAHLQTEVVPGQQYDGDLTVKVMTNSGTISVSRIHLTDKIHHSAMNDRSHHQTPFRHVSL</sequence>
<evidence type="ECO:0000256" key="6">
    <source>
        <dbReference type="SAM" id="MobiDB-lite"/>
    </source>
</evidence>
<evidence type="ECO:0000256" key="7">
    <source>
        <dbReference type="SAM" id="Phobius"/>
    </source>
</evidence>
<name>A0A162NFS3_9CRUS</name>
<keyword evidence="9" id="KW-0675">Receptor</keyword>
<feature type="region of interest" description="Disordered" evidence="6">
    <location>
        <begin position="214"/>
        <end position="270"/>
    </location>
</feature>
<evidence type="ECO:0000256" key="1">
    <source>
        <dbReference type="ARBA" id="ARBA00004141"/>
    </source>
</evidence>
<feature type="transmembrane region" description="Helical" evidence="7">
    <location>
        <begin position="114"/>
        <end position="135"/>
    </location>
</feature>
<feature type="transmembrane region" description="Helical" evidence="7">
    <location>
        <begin position="44"/>
        <end position="67"/>
    </location>
</feature>
<dbReference type="GO" id="GO:0004930">
    <property type="term" value="F:G protein-coupled receptor activity"/>
    <property type="evidence" value="ECO:0007669"/>
    <property type="project" value="InterPro"/>
</dbReference>
<organism evidence="9 10">
    <name type="scientific">Daphnia magna</name>
    <dbReference type="NCBI Taxonomy" id="35525"/>
    <lineage>
        <taxon>Eukaryota</taxon>
        <taxon>Metazoa</taxon>
        <taxon>Ecdysozoa</taxon>
        <taxon>Arthropoda</taxon>
        <taxon>Crustacea</taxon>
        <taxon>Branchiopoda</taxon>
        <taxon>Diplostraca</taxon>
        <taxon>Cladocera</taxon>
        <taxon>Anomopoda</taxon>
        <taxon>Daphniidae</taxon>
        <taxon>Daphnia</taxon>
    </lineage>
</organism>
<dbReference type="Proteomes" id="UP000076858">
    <property type="component" value="Unassembled WGS sequence"/>
</dbReference>
<dbReference type="InterPro" id="IPR000337">
    <property type="entry name" value="GPCR_3"/>
</dbReference>
<dbReference type="InterPro" id="IPR050726">
    <property type="entry name" value="mGluR"/>
</dbReference>
<feature type="compositionally biased region" description="Polar residues" evidence="6">
    <location>
        <begin position="223"/>
        <end position="241"/>
    </location>
</feature>
<dbReference type="PROSITE" id="PS50259">
    <property type="entry name" value="G_PROTEIN_RECEP_F3_4"/>
    <property type="match status" value="1"/>
</dbReference>
<evidence type="ECO:0000259" key="8">
    <source>
        <dbReference type="PROSITE" id="PS50259"/>
    </source>
</evidence>
<evidence type="ECO:0000256" key="4">
    <source>
        <dbReference type="ARBA" id="ARBA00023136"/>
    </source>
</evidence>
<proteinExistence type="predicted"/>
<keyword evidence="2 7" id="KW-0812">Transmembrane</keyword>
<comment type="subcellular location">
    <subcellularLocation>
        <location evidence="1">Membrane</location>
        <topology evidence="1">Multi-pass membrane protein</topology>
    </subcellularLocation>
</comment>
<dbReference type="Gene3D" id="2.10.50.30">
    <property type="entry name" value="GPCR, family 3, nine cysteines domain"/>
    <property type="match status" value="1"/>
</dbReference>
<evidence type="ECO:0000256" key="5">
    <source>
        <dbReference type="ARBA" id="ARBA00023180"/>
    </source>
</evidence>
<evidence type="ECO:0000313" key="10">
    <source>
        <dbReference type="Proteomes" id="UP000076858"/>
    </source>
</evidence>
<evidence type="ECO:0000313" key="9">
    <source>
        <dbReference type="EMBL" id="KZS17937.1"/>
    </source>
</evidence>
<evidence type="ECO:0000256" key="2">
    <source>
        <dbReference type="ARBA" id="ARBA00022692"/>
    </source>
</evidence>
<dbReference type="PRINTS" id="PR00248">
    <property type="entry name" value="GPCRMGR"/>
</dbReference>
<dbReference type="GO" id="GO:0016020">
    <property type="term" value="C:membrane"/>
    <property type="evidence" value="ECO:0007669"/>
    <property type="project" value="UniProtKB-SubCell"/>
</dbReference>
<protein>
    <submittedName>
        <fullName evidence="9">Putative Glutamate receptor, metabotropic</fullName>
    </submittedName>
</protein>
<feature type="transmembrane region" description="Helical" evidence="7">
    <location>
        <begin position="82"/>
        <end position="102"/>
    </location>
</feature>
<dbReference type="AlphaFoldDB" id="A0A162NFS3"/>
<keyword evidence="4 7" id="KW-0472">Membrane</keyword>
<feature type="compositionally biased region" description="Low complexity" evidence="6">
    <location>
        <begin position="253"/>
        <end position="270"/>
    </location>
</feature>
<evidence type="ECO:0000256" key="3">
    <source>
        <dbReference type="ARBA" id="ARBA00022989"/>
    </source>
</evidence>
<gene>
    <name evidence="9" type="ORF">APZ42_015926</name>
</gene>